<organism evidence="2 3">
    <name type="scientific">[Clostridium] celerecrescens 18A</name>
    <dbReference type="NCBI Taxonomy" id="1286362"/>
    <lineage>
        <taxon>Bacteria</taxon>
        <taxon>Bacillati</taxon>
        <taxon>Bacillota</taxon>
        <taxon>Clostridia</taxon>
        <taxon>Lachnospirales</taxon>
        <taxon>Lachnospiraceae</taxon>
        <taxon>Lacrimispora</taxon>
    </lineage>
</organism>
<dbReference type="GO" id="GO:0030435">
    <property type="term" value="P:sporulation resulting in formation of a cellular spore"/>
    <property type="evidence" value="ECO:0007669"/>
    <property type="project" value="InterPro"/>
</dbReference>
<evidence type="ECO:0000313" key="2">
    <source>
        <dbReference type="EMBL" id="PJJ27121.1"/>
    </source>
</evidence>
<comment type="caution">
    <text evidence="2">The sequence shown here is derived from an EMBL/GenBank/DDBJ whole genome shotgun (WGS) entry which is preliminary data.</text>
</comment>
<dbReference type="OrthoDB" id="9794671at2"/>
<dbReference type="Pfam" id="PF08486">
    <property type="entry name" value="SpoIID"/>
    <property type="match status" value="1"/>
</dbReference>
<feature type="domain" description="Sporulation stage II protein D amidase enhancer LytB N-terminal" evidence="1">
    <location>
        <begin position="52"/>
        <end position="142"/>
    </location>
</feature>
<dbReference type="InterPro" id="IPR013693">
    <property type="entry name" value="SpoIID/LytB_N"/>
</dbReference>
<dbReference type="AlphaFoldDB" id="A0A2M8Z0Y6"/>
<dbReference type="RefSeq" id="WP_100303794.1">
    <property type="nucleotide sequence ID" value="NZ_PGET01000001.1"/>
</dbReference>
<dbReference type="NCBIfam" id="TIGR02669">
    <property type="entry name" value="SpoIID_LytB"/>
    <property type="match status" value="1"/>
</dbReference>
<evidence type="ECO:0000313" key="3">
    <source>
        <dbReference type="Proteomes" id="UP000231092"/>
    </source>
</evidence>
<proteinExistence type="predicted"/>
<protein>
    <submittedName>
        <fullName evidence="2">Stage II sporulation protein D</fullName>
    </submittedName>
</protein>
<evidence type="ECO:0000259" key="1">
    <source>
        <dbReference type="Pfam" id="PF08486"/>
    </source>
</evidence>
<gene>
    <name evidence="2" type="ORF">H171_0572</name>
</gene>
<dbReference type="InterPro" id="IPR013486">
    <property type="entry name" value="SpoIID/LytB"/>
</dbReference>
<accession>A0A2M8Z0Y6</accession>
<sequence length="306" mass="34446">MIKKAVMACILALLFPYIITMAWTGKIEEKKEFPAITSGKKIILDRKSGETYMDVEEYLPGVVAKQMPADYGREALRAQTIIARTYIYGKMKGQNEVKESELHMEYLEEQQMEKLWGSESFVASYQAVENAVRSTTKMVMMYDGKLIDPLFHRASTGKTRAGDENHPYLQEVACPRDVEAEGYLAMTAYKKEDFAEKINQISGDVPVKADQIPGSIQIVLRDEAGYVGQIQIGTKVYTGEEIQRVLGLPSAAYSFEEYDEGIRVVCQGIGHGYGMSQYGARCKAEEGWTAEQILPYFYKNIVLISE</sequence>
<dbReference type="EMBL" id="PGET01000001">
    <property type="protein sequence ID" value="PJJ27121.1"/>
    <property type="molecule type" value="Genomic_DNA"/>
</dbReference>
<reference evidence="2 3" key="1">
    <citation type="submission" date="2017-11" db="EMBL/GenBank/DDBJ databases">
        <title>Understudied soil microbes with underappreciated capabilities: Untangling the Clostridium saccharolyticum group.</title>
        <authorList>
            <person name="Leschine S."/>
        </authorList>
    </citation>
    <scope>NUCLEOTIDE SEQUENCE [LARGE SCALE GENOMIC DNA]</scope>
    <source>
        <strain evidence="2 3">18A</strain>
    </source>
</reference>
<name>A0A2M8Z0Y6_9FIRM</name>
<dbReference type="Proteomes" id="UP000231092">
    <property type="component" value="Unassembled WGS sequence"/>
</dbReference>